<feature type="region of interest" description="Disordered" evidence="1">
    <location>
        <begin position="1"/>
        <end position="61"/>
    </location>
</feature>
<dbReference type="RefSeq" id="XP_025360484.1">
    <property type="nucleotide sequence ID" value="XM_025508896.1"/>
</dbReference>
<dbReference type="AlphaFoldDB" id="A0A316UKP7"/>
<proteinExistence type="predicted"/>
<evidence type="ECO:0000313" key="2">
    <source>
        <dbReference type="EMBL" id="PWN25872.1"/>
    </source>
</evidence>
<reference evidence="2 3" key="1">
    <citation type="journal article" date="2018" name="Mol. Biol. Evol.">
        <title>Broad Genomic Sampling Reveals a Smut Pathogenic Ancestry of the Fungal Clade Ustilaginomycotina.</title>
        <authorList>
            <person name="Kijpornyongpan T."/>
            <person name="Mondo S.J."/>
            <person name="Barry K."/>
            <person name="Sandor L."/>
            <person name="Lee J."/>
            <person name="Lipzen A."/>
            <person name="Pangilinan J."/>
            <person name="LaButti K."/>
            <person name="Hainaut M."/>
            <person name="Henrissat B."/>
            <person name="Grigoriev I.V."/>
            <person name="Spatafora J.W."/>
            <person name="Aime M.C."/>
        </authorList>
    </citation>
    <scope>NUCLEOTIDE SEQUENCE [LARGE SCALE GENOMIC DNA]</scope>
    <source>
        <strain evidence="2 3">MCA 5214</strain>
    </source>
</reference>
<feature type="region of interest" description="Disordered" evidence="1">
    <location>
        <begin position="152"/>
        <end position="172"/>
    </location>
</feature>
<dbReference type="EMBL" id="KZ819674">
    <property type="protein sequence ID" value="PWN25872.1"/>
    <property type="molecule type" value="Genomic_DNA"/>
</dbReference>
<evidence type="ECO:0000313" key="3">
    <source>
        <dbReference type="Proteomes" id="UP000245884"/>
    </source>
</evidence>
<gene>
    <name evidence="2" type="ORF">BDZ90DRAFT_275723</name>
</gene>
<organism evidence="2 3">
    <name type="scientific">Jaminaea rosea</name>
    <dbReference type="NCBI Taxonomy" id="1569628"/>
    <lineage>
        <taxon>Eukaryota</taxon>
        <taxon>Fungi</taxon>
        <taxon>Dikarya</taxon>
        <taxon>Basidiomycota</taxon>
        <taxon>Ustilaginomycotina</taxon>
        <taxon>Exobasidiomycetes</taxon>
        <taxon>Microstromatales</taxon>
        <taxon>Microstromatales incertae sedis</taxon>
        <taxon>Jaminaea</taxon>
    </lineage>
</organism>
<evidence type="ECO:0000256" key="1">
    <source>
        <dbReference type="SAM" id="MobiDB-lite"/>
    </source>
</evidence>
<dbReference type="GeneID" id="37030719"/>
<protein>
    <submittedName>
        <fullName evidence="2">Uncharacterized protein</fullName>
    </submittedName>
</protein>
<feature type="compositionally biased region" description="Polar residues" evidence="1">
    <location>
        <begin position="15"/>
        <end position="26"/>
    </location>
</feature>
<keyword evidence="3" id="KW-1185">Reference proteome</keyword>
<dbReference type="Proteomes" id="UP000245884">
    <property type="component" value="Unassembled WGS sequence"/>
</dbReference>
<accession>A0A316UKP7</accession>
<name>A0A316UKP7_9BASI</name>
<feature type="compositionally biased region" description="Basic and acidic residues" evidence="1">
    <location>
        <begin position="27"/>
        <end position="40"/>
    </location>
</feature>
<sequence length="352" mass="39912">MADEKMDSAAPPSYESLSAAGTSSDTNDAKGDVKKDDKGNDMLTDARQAASSSSSSQMLAPSGAAKIMDWEEYRRHDKGIWSKGSRRRTTAVYGLYCERKHVYAQPHALKITDYNGGVLYHFLFPLCMIRRNQALLKRPGYIYMAPGDQTISNPRAQTDKAGHAWQDGPEPPKSDSYVWRAPLHTSDSPHFECADGRTSSIYLDLCEAKQQIHKYALEYHRRDMLEFSIPSSGQSETTRRFVWSSGGLPRNHPWSRWDEIKYCMYEKGDLTRIYAKFCWAEGFAIDIREPPEALEHPLIVFALGYLLLMEYDFASQWSAADFAHGGRKDHPAPPLFSVASLRHWAGQWMPIE</sequence>